<sequence>MDVLVLVSSGNGQMSLLDIMCSWVCYKYWHLGKPVTYSASAPQANAHAGQHHKHFVPSRSIAAALSRTLHMESSTSRRTRCPSSQARCGSAGPHTTTTRWTCCHKWPLLRPWARSSRHRSLMKHGRRSQLGDPEDVNKHGVRAMSDIADVVISSKGEILAWDGFAQQVRQKTLKLGEFVARQHEDHPREHPEVANAGVSRHDELQAHKSGADSHFCIEPFGTVRAQDEQLCGHKHLDKNIHGIAEEVAVGDLDGTLPPAINKTTAASSANKAGTGLQLQRPRQTPSGCTVIRRRLTPRGHGFAGTGWDAQTDRKHALGNERAGFVASKHSKQPQPQRQPDRQYVRHRNVDWTQVCVVGGAGWPRKADMRRSSGDKRIVPTTLLEPKQKSTVISFTHNSSKRKPDLNTRTAAASPALGSPSAPGAARLRRGVVALGLFNVAPVWSRNGGRPERGSIRYERTTGMDGHLVGIHGVPQVVGDVPHAAAFSVNVQLPPSTTRTKREMVSEHYYGKQDDSEAPSSYYSPTTMEPSASRRRYPILLRLPKLTSWLGGEAMLGLGYIVLPELLVVILRSGSFDGRVGYVVWLLLANVGLILMRSGQPALLYLPTAEKAVDRITNLQRWSAPGDCYAVPYAIPMTPEMSEEDVVTTPSARPTNNPTSRVSLFSVPPLLSPTRTRTSDTVTAHPPGPPDDVVTPSVGRPGRRDKCILDMGEKIYIWLDSNDDNDEPLPMWVIAASDTAKGHTDDILSVVYIPPATLATSGLDNKIPLEHLSGEILRAGSFDGRVGYVVWQLLANVGLILMRSGQPALLYLVPWGVMVVAK</sequence>
<gene>
    <name evidence="3" type="ORF">H257_18495</name>
</gene>
<dbReference type="GO" id="GO:0005765">
    <property type="term" value="C:lysosomal membrane"/>
    <property type="evidence" value="ECO:0007669"/>
    <property type="project" value="TreeGrafter"/>
</dbReference>
<evidence type="ECO:0000256" key="1">
    <source>
        <dbReference type="SAM" id="MobiDB-lite"/>
    </source>
</evidence>
<dbReference type="VEuPathDB" id="FungiDB:H257_18495"/>
<protein>
    <submittedName>
        <fullName evidence="3">Uncharacterized protein</fullName>
    </submittedName>
</protein>
<dbReference type="GO" id="GO:0098553">
    <property type="term" value="C:lumenal side of endoplasmic reticulum membrane"/>
    <property type="evidence" value="ECO:0007669"/>
    <property type="project" value="TreeGrafter"/>
</dbReference>
<feature type="region of interest" description="Disordered" evidence="1">
    <location>
        <begin position="394"/>
        <end position="423"/>
    </location>
</feature>
<feature type="region of interest" description="Disordered" evidence="1">
    <location>
        <begin position="265"/>
        <end position="286"/>
    </location>
</feature>
<keyword evidence="2" id="KW-1133">Transmembrane helix</keyword>
<reference evidence="3" key="1">
    <citation type="submission" date="2013-12" db="EMBL/GenBank/DDBJ databases">
        <title>The Genome Sequence of Aphanomyces astaci APO3.</title>
        <authorList>
            <consortium name="The Broad Institute Genomics Platform"/>
            <person name="Russ C."/>
            <person name="Tyler B."/>
            <person name="van West P."/>
            <person name="Dieguez-Uribeondo J."/>
            <person name="Young S.K."/>
            <person name="Zeng Q."/>
            <person name="Gargeya S."/>
            <person name="Fitzgerald M."/>
            <person name="Abouelleil A."/>
            <person name="Alvarado L."/>
            <person name="Chapman S.B."/>
            <person name="Gainer-Dewar J."/>
            <person name="Goldberg J."/>
            <person name="Griggs A."/>
            <person name="Gujja S."/>
            <person name="Hansen M."/>
            <person name="Howarth C."/>
            <person name="Imamovic A."/>
            <person name="Ireland A."/>
            <person name="Larimer J."/>
            <person name="McCowan C."/>
            <person name="Murphy C."/>
            <person name="Pearson M."/>
            <person name="Poon T.W."/>
            <person name="Priest M."/>
            <person name="Roberts A."/>
            <person name="Saif S."/>
            <person name="Shea T."/>
            <person name="Sykes S."/>
            <person name="Wortman J."/>
            <person name="Nusbaum C."/>
            <person name="Birren B."/>
        </authorList>
    </citation>
    <scope>NUCLEOTIDE SEQUENCE [LARGE SCALE GENOMIC DNA]</scope>
    <source>
        <strain evidence="3">APO3</strain>
    </source>
</reference>
<feature type="region of interest" description="Disordered" evidence="1">
    <location>
        <begin position="324"/>
        <end position="343"/>
    </location>
</feature>
<dbReference type="GO" id="GO:0033619">
    <property type="term" value="P:membrane protein proteolysis"/>
    <property type="evidence" value="ECO:0007669"/>
    <property type="project" value="TreeGrafter"/>
</dbReference>
<dbReference type="GO" id="GO:0030660">
    <property type="term" value="C:Golgi-associated vesicle membrane"/>
    <property type="evidence" value="ECO:0007669"/>
    <property type="project" value="TreeGrafter"/>
</dbReference>
<proteinExistence type="predicted"/>
<feature type="transmembrane region" description="Helical" evidence="2">
    <location>
        <begin position="582"/>
        <end position="605"/>
    </location>
</feature>
<name>W4FB35_APHAT</name>
<feature type="compositionally biased region" description="Low complexity" evidence="1">
    <location>
        <begin position="410"/>
        <end position="423"/>
    </location>
</feature>
<evidence type="ECO:0000256" key="2">
    <source>
        <dbReference type="SAM" id="Phobius"/>
    </source>
</evidence>
<dbReference type="AlphaFoldDB" id="W4FB35"/>
<dbReference type="InterPro" id="IPR007369">
    <property type="entry name" value="Peptidase_A22B_SPP"/>
</dbReference>
<organism evidence="3">
    <name type="scientific">Aphanomyces astaci</name>
    <name type="common">Crayfish plague agent</name>
    <dbReference type="NCBI Taxonomy" id="112090"/>
    <lineage>
        <taxon>Eukaryota</taxon>
        <taxon>Sar</taxon>
        <taxon>Stramenopiles</taxon>
        <taxon>Oomycota</taxon>
        <taxon>Saprolegniomycetes</taxon>
        <taxon>Saprolegniales</taxon>
        <taxon>Verrucalvaceae</taxon>
        <taxon>Aphanomyces</taxon>
    </lineage>
</organism>
<dbReference type="PANTHER" id="PTHR12174">
    <property type="entry name" value="SIGNAL PEPTIDE PEPTIDASE"/>
    <property type="match status" value="1"/>
</dbReference>
<feature type="compositionally biased region" description="Polar residues" evidence="1">
    <location>
        <begin position="81"/>
        <end position="92"/>
    </location>
</feature>
<keyword evidence="2" id="KW-0472">Membrane</keyword>
<dbReference type="GO" id="GO:0098554">
    <property type="term" value="C:cytoplasmic side of endoplasmic reticulum membrane"/>
    <property type="evidence" value="ECO:0007669"/>
    <property type="project" value="TreeGrafter"/>
</dbReference>
<feature type="region of interest" description="Disordered" evidence="1">
    <location>
        <begin position="73"/>
        <end position="92"/>
    </location>
</feature>
<feature type="region of interest" description="Disordered" evidence="1">
    <location>
        <begin position="508"/>
        <end position="529"/>
    </location>
</feature>
<evidence type="ECO:0000313" key="3">
    <source>
        <dbReference type="EMBL" id="ETV64672.1"/>
    </source>
</evidence>
<dbReference type="GeneID" id="20820491"/>
<dbReference type="GO" id="GO:0042500">
    <property type="term" value="F:aspartic endopeptidase activity, intramembrane cleaving"/>
    <property type="evidence" value="ECO:0007669"/>
    <property type="project" value="InterPro"/>
</dbReference>
<dbReference type="PANTHER" id="PTHR12174:SF103">
    <property type="entry name" value="INTRAMEMBRANE PROTEASE (IMPAS) FAMILY"/>
    <property type="match status" value="1"/>
</dbReference>
<feature type="compositionally biased region" description="Polar residues" evidence="1">
    <location>
        <begin position="517"/>
        <end position="529"/>
    </location>
</feature>
<dbReference type="Pfam" id="PF04258">
    <property type="entry name" value="Peptidase_A22B"/>
    <property type="match status" value="1"/>
</dbReference>
<keyword evidence="2" id="KW-0812">Transmembrane</keyword>
<dbReference type="OrthoDB" id="29661at2759"/>
<feature type="region of interest" description="Disordered" evidence="1">
    <location>
        <begin position="673"/>
        <end position="700"/>
    </location>
</feature>
<accession>W4FB35</accession>
<dbReference type="EMBL" id="KI913282">
    <property type="protein sequence ID" value="ETV64672.1"/>
    <property type="molecule type" value="Genomic_DNA"/>
</dbReference>
<dbReference type="RefSeq" id="XP_009845868.1">
    <property type="nucleotide sequence ID" value="XM_009847566.1"/>
</dbReference>
<feature type="transmembrane region" description="Helical" evidence="2">
    <location>
        <begin position="548"/>
        <end position="570"/>
    </location>
</feature>